<sequence length="308" mass="36042">MNEKQKPSLQSTLKSKDTEETIDLIFYRPVGYYWALLFSRLGIVPNAVTIASIFLGVAAGVMFYFDNLWYNLIGVFLLIWANTYDSADGQLARMTGKKSDIGRALDGIAGDLWFYSIYFFICLRLHPEWSYWIWILAAIAGFCHSRQAAMADYYRNVHLFFLNGKSGSELNRSAQLYELFRSLPWKGYIINKLYYYFYGKYTASQEELSPKFQRFFTLICKCYGEEVPQPLANEFCKESKPLMTYTNILTFNIRIIVLFIGLFIGHPWIYFIFELTVLNVLLAYMIYKHESFSARLYLQLKQQSGREE</sequence>
<gene>
    <name evidence="2" type="ORF">EZS27_016990</name>
    <name evidence="3" type="ORF">EZS27_016997</name>
</gene>
<dbReference type="GO" id="GO:0008654">
    <property type="term" value="P:phospholipid biosynthetic process"/>
    <property type="evidence" value="ECO:0007669"/>
    <property type="project" value="InterPro"/>
</dbReference>
<dbReference type="EMBL" id="SNRY01000968">
    <property type="protein sequence ID" value="KAA6334711.1"/>
    <property type="molecule type" value="Genomic_DNA"/>
</dbReference>
<dbReference type="Pfam" id="PF01066">
    <property type="entry name" value="CDP-OH_P_transf"/>
    <property type="match status" value="1"/>
</dbReference>
<feature type="transmembrane region" description="Helical" evidence="1">
    <location>
        <begin position="242"/>
        <end position="262"/>
    </location>
</feature>
<evidence type="ECO:0000256" key="1">
    <source>
        <dbReference type="SAM" id="Phobius"/>
    </source>
</evidence>
<evidence type="ECO:0000313" key="2">
    <source>
        <dbReference type="EMBL" id="KAA6334711.1"/>
    </source>
</evidence>
<dbReference type="EMBL" id="SNRY01000968">
    <property type="protein sequence ID" value="KAA6334718.1"/>
    <property type="molecule type" value="Genomic_DNA"/>
</dbReference>
<feature type="transmembrane region" description="Helical" evidence="1">
    <location>
        <begin position="68"/>
        <end position="84"/>
    </location>
</feature>
<feature type="transmembrane region" description="Helical" evidence="1">
    <location>
        <begin position="129"/>
        <end position="145"/>
    </location>
</feature>
<name>A0A5J4RPB2_9ZZZZ</name>
<accession>A0A5J4RPB2</accession>
<protein>
    <recommendedName>
        <fullName evidence="4">CDP-alcohol phosphatidyltransferase</fullName>
    </recommendedName>
</protein>
<keyword evidence="1" id="KW-0812">Transmembrane</keyword>
<keyword evidence="1" id="KW-1133">Transmembrane helix</keyword>
<dbReference type="InterPro" id="IPR043130">
    <property type="entry name" value="CDP-OH_PTrfase_TM_dom"/>
</dbReference>
<dbReference type="GO" id="GO:0016780">
    <property type="term" value="F:phosphotransferase activity, for other substituted phosphate groups"/>
    <property type="evidence" value="ECO:0007669"/>
    <property type="project" value="InterPro"/>
</dbReference>
<dbReference type="Gene3D" id="1.20.120.1760">
    <property type="match status" value="1"/>
</dbReference>
<evidence type="ECO:0000313" key="3">
    <source>
        <dbReference type="EMBL" id="KAA6334718.1"/>
    </source>
</evidence>
<dbReference type="GO" id="GO:0016020">
    <property type="term" value="C:membrane"/>
    <property type="evidence" value="ECO:0007669"/>
    <property type="project" value="InterPro"/>
</dbReference>
<comment type="caution">
    <text evidence="2">The sequence shown here is derived from an EMBL/GenBank/DDBJ whole genome shotgun (WGS) entry which is preliminary data.</text>
</comment>
<dbReference type="AlphaFoldDB" id="A0A5J4RPB2"/>
<feature type="transmembrane region" description="Helical" evidence="1">
    <location>
        <begin position="268"/>
        <end position="287"/>
    </location>
</feature>
<keyword evidence="1" id="KW-0472">Membrane</keyword>
<feature type="transmembrane region" description="Helical" evidence="1">
    <location>
        <begin position="104"/>
        <end position="123"/>
    </location>
</feature>
<feature type="transmembrane region" description="Helical" evidence="1">
    <location>
        <begin position="43"/>
        <end position="62"/>
    </location>
</feature>
<dbReference type="InterPro" id="IPR000462">
    <property type="entry name" value="CDP-OH_P_trans"/>
</dbReference>
<proteinExistence type="predicted"/>
<reference evidence="2" key="1">
    <citation type="submission" date="2019-03" db="EMBL/GenBank/DDBJ databases">
        <title>Single cell metagenomics reveals metabolic interactions within the superorganism composed of flagellate Streblomastix strix and complex community of Bacteroidetes bacteria on its surface.</title>
        <authorList>
            <person name="Treitli S.C."/>
            <person name="Kolisko M."/>
            <person name="Husnik F."/>
            <person name="Keeling P."/>
            <person name="Hampl V."/>
        </authorList>
    </citation>
    <scope>NUCLEOTIDE SEQUENCE</scope>
    <source>
        <strain evidence="2">STM</strain>
    </source>
</reference>
<evidence type="ECO:0008006" key="4">
    <source>
        <dbReference type="Google" id="ProtNLM"/>
    </source>
</evidence>
<organism evidence="2">
    <name type="scientific">termite gut metagenome</name>
    <dbReference type="NCBI Taxonomy" id="433724"/>
    <lineage>
        <taxon>unclassified sequences</taxon>
        <taxon>metagenomes</taxon>
        <taxon>organismal metagenomes</taxon>
    </lineage>
</organism>